<comment type="caution">
    <text evidence="2">The sequence shown here is derived from an EMBL/GenBank/DDBJ whole genome shotgun (WGS) entry which is preliminary data.</text>
</comment>
<reference evidence="2" key="1">
    <citation type="submission" date="2004-02" db="EMBL/GenBank/DDBJ databases">
        <authorList>
            <consortium name="DOE Joint Genome Institute"/>
        </authorList>
    </citation>
    <scope>NUCLEOTIDE SEQUENCE [LARGE SCALE GENOMIC DNA]</scope>
    <source>
        <strain evidence="2">WH 8501</strain>
    </source>
</reference>
<reference evidence="2" key="2">
    <citation type="submission" date="2005-06" db="EMBL/GenBank/DDBJ databases">
        <title>Sequencing of the draft genome and assembly of Crocosphaera watsonii WH 8501.</title>
        <authorList>
            <consortium name="US DOE Joint Genome Institute (JGI-PGF)"/>
            <person name="Copeland A."/>
            <person name="Lucas S."/>
            <person name="Lapidus A."/>
            <person name="Barry K."/>
            <person name="Detter C."/>
            <person name="Glavina T."/>
            <person name="Hammon N."/>
            <person name="Israni S."/>
            <person name="Pitluck S."/>
            <person name="Richardson P."/>
        </authorList>
    </citation>
    <scope>NUCLEOTIDE SEQUENCE [LARGE SCALE GENOMIC DNA]</scope>
    <source>
        <strain evidence="2">WH 8501</strain>
    </source>
</reference>
<dbReference type="Pfam" id="PF07813">
    <property type="entry name" value="LTXXQ"/>
    <property type="match status" value="1"/>
</dbReference>
<dbReference type="OrthoDB" id="531812at2"/>
<dbReference type="InterPro" id="IPR012899">
    <property type="entry name" value="LTXXQ"/>
</dbReference>
<dbReference type="EMBL" id="AADV02000002">
    <property type="protein sequence ID" value="EAM52491.1"/>
    <property type="molecule type" value="Genomic_DNA"/>
</dbReference>
<proteinExistence type="predicted"/>
<evidence type="ECO:0008006" key="4">
    <source>
        <dbReference type="Google" id="ProtNLM"/>
    </source>
</evidence>
<evidence type="ECO:0000256" key="1">
    <source>
        <dbReference type="SAM" id="MobiDB-lite"/>
    </source>
</evidence>
<name>Q4C7Y0_CROWT</name>
<dbReference type="Gene3D" id="1.20.120.1490">
    <property type="match status" value="1"/>
</dbReference>
<sequence>MIYREFALIVTVLTLGVGGTMALASSSHEPSSSVLLAETKILAQEEEEDGKPGRRARAEQFQRALNLSDQQMQQLGEIRKKYRPQMQSLAQQMQGKAQELNRMMQGNASEDQLRSKHQEIANLRQQMGNIRFESMLEMRKILTAEQRQKLAQFLQQRRQGRGGNRPNSGVMP</sequence>
<dbReference type="RefSeq" id="WP_007304141.1">
    <property type="nucleotide sequence ID" value="NZ_AADV02000002.1"/>
</dbReference>
<dbReference type="KEGG" id="cwa:CwatDRAFT_5752"/>
<dbReference type="GO" id="GO:0042597">
    <property type="term" value="C:periplasmic space"/>
    <property type="evidence" value="ECO:0007669"/>
    <property type="project" value="InterPro"/>
</dbReference>
<dbReference type="CDD" id="cd09916">
    <property type="entry name" value="CpxP_like"/>
    <property type="match status" value="1"/>
</dbReference>
<reference evidence="2" key="3">
    <citation type="submission" date="2016-12" db="EMBL/GenBank/DDBJ databases">
        <title>Annotation of the draft genome assembly of Crocosphaera watsonii WH 8501.</title>
        <authorList>
            <consortium name="US DOE Joint Genome Institute (JGI-ORNL)"/>
            <person name="Larimer F."/>
            <person name="Land M."/>
        </authorList>
    </citation>
    <scope>NUCLEOTIDE SEQUENCE</scope>
    <source>
        <strain evidence="2">WH 8501</strain>
    </source>
</reference>
<gene>
    <name evidence="2" type="ORF">CwatDRAFT_5752</name>
</gene>
<accession>Q4C7Y0</accession>
<keyword evidence="3" id="KW-1185">Reference proteome</keyword>
<organism evidence="2 3">
    <name type="scientific">Crocosphaera watsonii WH 8501</name>
    <dbReference type="NCBI Taxonomy" id="165597"/>
    <lineage>
        <taxon>Bacteria</taxon>
        <taxon>Bacillati</taxon>
        <taxon>Cyanobacteriota</taxon>
        <taxon>Cyanophyceae</taxon>
        <taxon>Oscillatoriophycideae</taxon>
        <taxon>Chroococcales</taxon>
        <taxon>Aphanothecaceae</taxon>
        <taxon>Crocosphaera</taxon>
    </lineage>
</organism>
<dbReference type="Proteomes" id="UP000003922">
    <property type="component" value="Unassembled WGS sequence"/>
</dbReference>
<dbReference type="AlphaFoldDB" id="Q4C7Y0"/>
<feature type="region of interest" description="Disordered" evidence="1">
    <location>
        <begin position="152"/>
        <end position="172"/>
    </location>
</feature>
<evidence type="ECO:0000313" key="3">
    <source>
        <dbReference type="Proteomes" id="UP000003922"/>
    </source>
</evidence>
<protein>
    <recommendedName>
        <fullName evidence="4">P pilus assembly/Cpx signaling pathway, periplasmic inhibitor/zinc-resistance associated protein</fullName>
    </recommendedName>
</protein>
<evidence type="ECO:0000313" key="2">
    <source>
        <dbReference type="EMBL" id="EAM52491.1"/>
    </source>
</evidence>